<gene>
    <name evidence="1" type="ORF">JABBERWOCK_272</name>
</gene>
<evidence type="ECO:0008006" key="2">
    <source>
        <dbReference type="Google" id="ProtNLM"/>
    </source>
</evidence>
<accession>A0AAU8EHD8</accession>
<proteinExistence type="predicted"/>
<name>A0AAU8EHD8_9CAUD</name>
<protein>
    <recommendedName>
        <fullName evidence="2">Phage protein</fullName>
    </recommendedName>
</protein>
<reference evidence="1" key="1">
    <citation type="submission" date="2024-06" db="EMBL/GenBank/DDBJ databases">
        <authorList>
            <person name="Sahani V.S."/>
            <person name="Rajnandini D.D."/>
            <person name="Zdgiebloski S.Z."/>
            <person name="Agrawal S.A."/>
        </authorList>
    </citation>
    <scope>NUCLEOTIDE SEQUENCE</scope>
</reference>
<dbReference type="EMBL" id="PP883967">
    <property type="protein sequence ID" value="XCG97665.1"/>
    <property type="molecule type" value="Genomic_DNA"/>
</dbReference>
<organism evidence="1">
    <name type="scientific">Bacillus phage Jabberwock</name>
    <dbReference type="NCBI Taxonomy" id="3163548"/>
    <lineage>
        <taxon>Viruses</taxon>
        <taxon>Duplodnaviria</taxon>
        <taxon>Heunggongvirae</taxon>
        <taxon>Uroviricota</taxon>
        <taxon>Caudoviricetes</taxon>
    </lineage>
</organism>
<sequence>MNYKDKFVGIKIHGFCNGYFGRDSYDDKIIIASGENWIVAKCERGINWFSDIEADEMEELIQKWNKGNEEY</sequence>
<evidence type="ECO:0000313" key="1">
    <source>
        <dbReference type="EMBL" id="XCG97665.1"/>
    </source>
</evidence>